<dbReference type="InterPro" id="IPR036388">
    <property type="entry name" value="WH-like_DNA-bd_sf"/>
</dbReference>
<dbReference type="eggNOG" id="COG1846">
    <property type="taxonomic scope" value="Bacteria"/>
</dbReference>
<evidence type="ECO:0000313" key="2">
    <source>
        <dbReference type="EMBL" id="ADG99350.1"/>
    </source>
</evidence>
<dbReference type="EMBL" id="CP001958">
    <property type="protein sequence ID" value="ADG99350.1"/>
    <property type="molecule type" value="Genomic_DNA"/>
</dbReference>
<name>D6ZDU3_SEGRD</name>
<dbReference type="PROSITE" id="PS50995">
    <property type="entry name" value="HTH_MARR_2"/>
    <property type="match status" value="1"/>
</dbReference>
<dbReference type="InterPro" id="IPR000835">
    <property type="entry name" value="HTH_MarR-typ"/>
</dbReference>
<dbReference type="OrthoDB" id="5117734at2"/>
<accession>D6ZDU3</accession>
<dbReference type="SUPFAM" id="SSF46785">
    <property type="entry name" value="Winged helix' DNA-binding domain"/>
    <property type="match status" value="1"/>
</dbReference>
<dbReference type="Pfam" id="PF01047">
    <property type="entry name" value="MarR"/>
    <property type="match status" value="1"/>
</dbReference>
<organism evidence="2 3">
    <name type="scientific">Segniliparus rotundus (strain ATCC BAA-972 / CDC 1076 / CIP 108378 / DSM 44985 / JCM 13578)</name>
    <dbReference type="NCBI Taxonomy" id="640132"/>
    <lineage>
        <taxon>Bacteria</taxon>
        <taxon>Bacillati</taxon>
        <taxon>Actinomycetota</taxon>
        <taxon>Actinomycetes</taxon>
        <taxon>Mycobacteriales</taxon>
        <taxon>Segniliparaceae</taxon>
        <taxon>Segniliparus</taxon>
    </lineage>
</organism>
<sequence length="153" mass="16419">MDIGFELSRLLGPLRRTVLRAARADAALPDLPESSIELLREIEARGRSQPSDLAEGLGLAPSTISNLLKALTESGLITRETVASDRRSAVVSLTERSRQLLERYDQTSSQLINAATGALPESDQRALAAAMPALRRLLDILPKTQPDGPPGLA</sequence>
<dbReference type="PRINTS" id="PR00033">
    <property type="entry name" value="HTHASNC"/>
</dbReference>
<dbReference type="Gene3D" id="1.10.10.10">
    <property type="entry name" value="Winged helix-like DNA-binding domain superfamily/Winged helix DNA-binding domain"/>
    <property type="match status" value="1"/>
</dbReference>
<dbReference type="GO" id="GO:0003700">
    <property type="term" value="F:DNA-binding transcription factor activity"/>
    <property type="evidence" value="ECO:0007669"/>
    <property type="project" value="InterPro"/>
</dbReference>
<feature type="domain" description="HTH marR-type" evidence="1">
    <location>
        <begin position="1"/>
        <end position="139"/>
    </location>
</feature>
<dbReference type="InterPro" id="IPR052526">
    <property type="entry name" value="HTH-type_Bedaq_tolerance"/>
</dbReference>
<keyword evidence="3" id="KW-1185">Reference proteome</keyword>
<dbReference type="HOGENOM" id="CLU_083287_15_6_11"/>
<dbReference type="Proteomes" id="UP000002247">
    <property type="component" value="Chromosome"/>
</dbReference>
<dbReference type="STRING" id="640132.Srot_2921"/>
<gene>
    <name evidence="2" type="ordered locus">Srot_2921</name>
</gene>
<dbReference type="SMART" id="SM00347">
    <property type="entry name" value="HTH_MARR"/>
    <property type="match status" value="1"/>
</dbReference>
<dbReference type="PANTHER" id="PTHR39515:SF2">
    <property type="entry name" value="HTH-TYPE TRANSCRIPTIONAL REGULATOR RV0880"/>
    <property type="match status" value="1"/>
</dbReference>
<evidence type="ECO:0000259" key="1">
    <source>
        <dbReference type="PROSITE" id="PS50995"/>
    </source>
</evidence>
<dbReference type="InterPro" id="IPR000485">
    <property type="entry name" value="AsnC-type_HTH_dom"/>
</dbReference>
<dbReference type="RefSeq" id="WP_013139799.1">
    <property type="nucleotide sequence ID" value="NC_014168.1"/>
</dbReference>
<dbReference type="InterPro" id="IPR036390">
    <property type="entry name" value="WH_DNA-bd_sf"/>
</dbReference>
<dbReference type="PRINTS" id="PR00598">
    <property type="entry name" value="HTHMARR"/>
</dbReference>
<dbReference type="AlphaFoldDB" id="D6ZDU3"/>
<reference evidence="2 3" key="1">
    <citation type="journal article" date="2010" name="Stand. Genomic Sci.">
        <title>Complete genome sequence of Segniliparus rotundus type strain (CDC 1076).</title>
        <authorList>
            <person name="Sikorski J."/>
            <person name="Lapidus A."/>
            <person name="Copeland A."/>
            <person name="Misra M."/>
            <person name="Glavina Del Rio T."/>
            <person name="Nolan M."/>
            <person name="Lucas S."/>
            <person name="Chen F."/>
            <person name="Tice H."/>
            <person name="Cheng J.F."/>
            <person name="Jando M."/>
            <person name="Schneider S."/>
            <person name="Bruce D."/>
            <person name="Goodwin L."/>
            <person name="Pitluck S."/>
            <person name="Liolios K."/>
            <person name="Mikhailova N."/>
            <person name="Pati A."/>
            <person name="Ivanova N."/>
            <person name="Mavromatis K."/>
            <person name="Chen A."/>
            <person name="Palaniappan K."/>
            <person name="Chertkov O."/>
            <person name="Land M."/>
            <person name="Hauser L."/>
            <person name="Chang Y.J."/>
            <person name="Jeffries C.D."/>
            <person name="Brettin T."/>
            <person name="Detter J.C."/>
            <person name="Han C."/>
            <person name="Rohde M."/>
            <person name="Goker M."/>
            <person name="Bristow J."/>
            <person name="Eisen J.A."/>
            <person name="Markowitz V."/>
            <person name="Hugenholtz P."/>
            <person name="Kyrpides N.C."/>
            <person name="Klenk H.P."/>
        </authorList>
    </citation>
    <scope>NUCLEOTIDE SEQUENCE [LARGE SCALE GENOMIC DNA]</scope>
    <source>
        <strain evidence="3">ATCC BAA-972 / CDC 1076 / CIP 108378 / DSM 44985 / JCM 13578</strain>
    </source>
</reference>
<dbReference type="CDD" id="cd00090">
    <property type="entry name" value="HTH_ARSR"/>
    <property type="match status" value="1"/>
</dbReference>
<dbReference type="PANTHER" id="PTHR39515">
    <property type="entry name" value="CONSERVED PROTEIN"/>
    <property type="match status" value="1"/>
</dbReference>
<dbReference type="KEGG" id="srt:Srot_2921"/>
<proteinExistence type="predicted"/>
<dbReference type="InterPro" id="IPR011991">
    <property type="entry name" value="ArsR-like_HTH"/>
</dbReference>
<dbReference type="GO" id="GO:0043565">
    <property type="term" value="F:sequence-specific DNA binding"/>
    <property type="evidence" value="ECO:0007669"/>
    <property type="project" value="InterPro"/>
</dbReference>
<protein>
    <submittedName>
        <fullName evidence="2">Transcriptional regulator, MarR family</fullName>
    </submittedName>
</protein>
<evidence type="ECO:0000313" key="3">
    <source>
        <dbReference type="Proteomes" id="UP000002247"/>
    </source>
</evidence>